<dbReference type="SMART" id="SM00667">
    <property type="entry name" value="LisH"/>
    <property type="match status" value="1"/>
</dbReference>
<keyword evidence="6 8" id="KW-0863">Zinc-finger</keyword>
<keyword evidence="5" id="KW-0479">Metal-binding</keyword>
<evidence type="ECO:0000256" key="8">
    <source>
        <dbReference type="PROSITE-ProRule" id="PRU01215"/>
    </source>
</evidence>
<dbReference type="GO" id="GO:0061630">
    <property type="term" value="F:ubiquitin protein ligase activity"/>
    <property type="evidence" value="ECO:0007669"/>
    <property type="project" value="InterPro"/>
</dbReference>
<evidence type="ECO:0008006" key="13">
    <source>
        <dbReference type="Google" id="ProtNLM"/>
    </source>
</evidence>
<protein>
    <recommendedName>
        <fullName evidence="13">Protein FYV10</fullName>
    </recommendedName>
</protein>
<dbReference type="InterPro" id="IPR006595">
    <property type="entry name" value="CTLH_C"/>
</dbReference>
<comment type="function">
    <text evidence="1">Involved in the proteasome-dependent degradation of fructose-1,6-bisphosphatase.</text>
</comment>
<dbReference type="GO" id="GO:0034657">
    <property type="term" value="C:GID complex"/>
    <property type="evidence" value="ECO:0007669"/>
    <property type="project" value="TreeGrafter"/>
</dbReference>
<dbReference type="PROSITE" id="PS50896">
    <property type="entry name" value="LISH"/>
    <property type="match status" value="1"/>
</dbReference>
<evidence type="ECO:0000256" key="6">
    <source>
        <dbReference type="ARBA" id="ARBA00022771"/>
    </source>
</evidence>
<feature type="zinc finger region" description="RING-Gid-type" evidence="8">
    <location>
        <begin position="307"/>
        <end position="368"/>
    </location>
</feature>
<dbReference type="SMART" id="SM00757">
    <property type="entry name" value="CRA"/>
    <property type="match status" value="1"/>
</dbReference>
<dbReference type="GO" id="GO:0005737">
    <property type="term" value="C:cytoplasm"/>
    <property type="evidence" value="ECO:0007669"/>
    <property type="project" value="UniProtKB-SubCell"/>
</dbReference>
<evidence type="ECO:0000256" key="2">
    <source>
        <dbReference type="ARBA" id="ARBA00004496"/>
    </source>
</evidence>
<dbReference type="Proteomes" id="UP000799776">
    <property type="component" value="Unassembled WGS sequence"/>
</dbReference>
<evidence type="ECO:0000256" key="3">
    <source>
        <dbReference type="ARBA" id="ARBA00010615"/>
    </source>
</evidence>
<reference evidence="11" key="1">
    <citation type="journal article" date="2020" name="Stud. Mycol.">
        <title>101 Dothideomycetes genomes: a test case for predicting lifestyles and emergence of pathogens.</title>
        <authorList>
            <person name="Haridas S."/>
            <person name="Albert R."/>
            <person name="Binder M."/>
            <person name="Bloem J."/>
            <person name="Labutti K."/>
            <person name="Salamov A."/>
            <person name="Andreopoulos B."/>
            <person name="Baker S."/>
            <person name="Barry K."/>
            <person name="Bills G."/>
            <person name="Bluhm B."/>
            <person name="Cannon C."/>
            <person name="Castanera R."/>
            <person name="Culley D."/>
            <person name="Daum C."/>
            <person name="Ezra D."/>
            <person name="Gonzalez J."/>
            <person name="Henrissat B."/>
            <person name="Kuo A."/>
            <person name="Liang C."/>
            <person name="Lipzen A."/>
            <person name="Lutzoni F."/>
            <person name="Magnuson J."/>
            <person name="Mondo S."/>
            <person name="Nolan M."/>
            <person name="Ohm R."/>
            <person name="Pangilinan J."/>
            <person name="Park H.-J."/>
            <person name="Ramirez L."/>
            <person name="Alfaro M."/>
            <person name="Sun H."/>
            <person name="Tritt A."/>
            <person name="Yoshinaga Y."/>
            <person name="Zwiers L.-H."/>
            <person name="Turgeon B."/>
            <person name="Goodwin S."/>
            <person name="Spatafora J."/>
            <person name="Crous P."/>
            <person name="Grigoriev I."/>
        </authorList>
    </citation>
    <scope>NUCLEOTIDE SEQUENCE</scope>
    <source>
        <strain evidence="11">CBS 121410</strain>
    </source>
</reference>
<dbReference type="InterPro" id="IPR013144">
    <property type="entry name" value="CRA_dom"/>
</dbReference>
<evidence type="ECO:0000259" key="10">
    <source>
        <dbReference type="PROSITE" id="PS51867"/>
    </source>
</evidence>
<comment type="caution">
    <text evidence="11">The sequence shown here is derived from an EMBL/GenBank/DDBJ whole genome shotgun (WGS) entry which is preliminary data.</text>
</comment>
<feature type="domain" description="RING-Gid-type" evidence="10">
    <location>
        <begin position="307"/>
        <end position="368"/>
    </location>
</feature>
<evidence type="ECO:0000256" key="7">
    <source>
        <dbReference type="ARBA" id="ARBA00022833"/>
    </source>
</evidence>
<sequence length="384" mass="43247">MAELTTTKLNAEQHLLLSRKTFKTAQRLVDREQTHILKELKTTTQTASCDAEGSLASLDNMISRMTTLKRKLEALHTEEKGIQRATRARLQHLDDLYAIPSLADVKYEDWSKVRLDRLLVDHMLRSGYNASAEALAKEKNIAELVDVDAFVSCDRIAGSLRVGKCVEALNWCADNKQGLKKMESGLEFELRMQQYVEMLRSGDAKKKEAILHARKYLATNHNNTFASLLAFPPDTPVEPYRTLYSPDRWAHLAELFTKTHHALYALPPRPLLHIALSAGLSALKTPACHSEFASSSTNNTTTSTSVCPICSTELNELARNVPYAHHTKSHVEDDPVYLPTGRIYGRERLREMNEKLGTAKGYVKDPMVPNLVYEEAQIKKVFIS</sequence>
<evidence type="ECO:0000256" key="1">
    <source>
        <dbReference type="ARBA" id="ARBA00002343"/>
    </source>
</evidence>
<dbReference type="EMBL" id="ML978719">
    <property type="protein sequence ID" value="KAF2087612.1"/>
    <property type="molecule type" value="Genomic_DNA"/>
</dbReference>
<keyword evidence="4" id="KW-0963">Cytoplasm</keyword>
<dbReference type="GO" id="GO:0005634">
    <property type="term" value="C:nucleus"/>
    <property type="evidence" value="ECO:0007669"/>
    <property type="project" value="TreeGrafter"/>
</dbReference>
<dbReference type="PANTHER" id="PTHR12170:SF2">
    <property type="entry name" value="E3 UBIQUITIN-PROTEIN TRANSFERASE MAEA"/>
    <property type="match status" value="1"/>
</dbReference>
<proteinExistence type="inferred from homology"/>
<dbReference type="GO" id="GO:0008270">
    <property type="term" value="F:zinc ion binding"/>
    <property type="evidence" value="ECO:0007669"/>
    <property type="project" value="UniProtKB-KW"/>
</dbReference>
<dbReference type="InterPro" id="IPR045098">
    <property type="entry name" value="Fyv10_fam"/>
</dbReference>
<dbReference type="PROSITE" id="PS51867">
    <property type="entry name" value="ZF_RING_GID"/>
    <property type="match status" value="1"/>
</dbReference>
<dbReference type="OrthoDB" id="1933455at2759"/>
<dbReference type="Pfam" id="PF10607">
    <property type="entry name" value="CTLH"/>
    <property type="match status" value="1"/>
</dbReference>
<comment type="subcellular location">
    <subcellularLocation>
        <location evidence="2">Cytoplasm</location>
    </subcellularLocation>
</comment>
<feature type="domain" description="CTLH" evidence="9">
    <location>
        <begin position="149"/>
        <end position="206"/>
    </location>
</feature>
<keyword evidence="7" id="KW-0862">Zinc</keyword>
<name>A0A9P4HWB3_9PEZI</name>
<dbReference type="InterPro" id="IPR044063">
    <property type="entry name" value="ZF_RING_GID"/>
</dbReference>
<dbReference type="InterPro" id="IPR024964">
    <property type="entry name" value="CTLH/CRA"/>
</dbReference>
<dbReference type="InterPro" id="IPR006594">
    <property type="entry name" value="LisH"/>
</dbReference>
<dbReference type="PANTHER" id="PTHR12170">
    <property type="entry name" value="MACROPHAGE ERYTHROBLAST ATTACHER-RELATED"/>
    <property type="match status" value="1"/>
</dbReference>
<evidence type="ECO:0000256" key="4">
    <source>
        <dbReference type="ARBA" id="ARBA00022490"/>
    </source>
</evidence>
<evidence type="ECO:0000313" key="11">
    <source>
        <dbReference type="EMBL" id="KAF2087612.1"/>
    </source>
</evidence>
<evidence type="ECO:0000256" key="5">
    <source>
        <dbReference type="ARBA" id="ARBA00022723"/>
    </source>
</evidence>
<evidence type="ECO:0000313" key="12">
    <source>
        <dbReference type="Proteomes" id="UP000799776"/>
    </source>
</evidence>
<comment type="similarity">
    <text evidence="3">Belongs to the FYV10 family.</text>
</comment>
<gene>
    <name evidence="11" type="ORF">K490DRAFT_56709</name>
</gene>
<dbReference type="GO" id="GO:0043161">
    <property type="term" value="P:proteasome-mediated ubiquitin-dependent protein catabolic process"/>
    <property type="evidence" value="ECO:0007669"/>
    <property type="project" value="InterPro"/>
</dbReference>
<evidence type="ECO:0000259" key="9">
    <source>
        <dbReference type="PROSITE" id="PS50897"/>
    </source>
</evidence>
<dbReference type="AlphaFoldDB" id="A0A9P4HWB3"/>
<organism evidence="11 12">
    <name type="scientific">Saccharata proteae CBS 121410</name>
    <dbReference type="NCBI Taxonomy" id="1314787"/>
    <lineage>
        <taxon>Eukaryota</taxon>
        <taxon>Fungi</taxon>
        <taxon>Dikarya</taxon>
        <taxon>Ascomycota</taxon>
        <taxon>Pezizomycotina</taxon>
        <taxon>Dothideomycetes</taxon>
        <taxon>Dothideomycetes incertae sedis</taxon>
        <taxon>Botryosphaeriales</taxon>
        <taxon>Saccharataceae</taxon>
        <taxon>Saccharata</taxon>
    </lineage>
</organism>
<dbReference type="SMART" id="SM00668">
    <property type="entry name" value="CTLH"/>
    <property type="match status" value="1"/>
</dbReference>
<keyword evidence="12" id="KW-1185">Reference proteome</keyword>
<dbReference type="PROSITE" id="PS50897">
    <property type="entry name" value="CTLH"/>
    <property type="match status" value="1"/>
</dbReference>
<accession>A0A9P4HWB3</accession>